<dbReference type="HOGENOM" id="CLU_1205004_0_0_1"/>
<dbReference type="EMBL" id="GL883093">
    <property type="protein sequence ID" value="EGG11023.1"/>
    <property type="molecule type" value="Genomic_DNA"/>
</dbReference>
<dbReference type="VEuPathDB" id="FungiDB:MELLADRAFT_60034"/>
<keyword evidence="3" id="KW-1185">Reference proteome</keyword>
<gene>
    <name evidence="2" type="ORF">MELLADRAFT_60034</name>
</gene>
<accession>F4R9R0</accession>
<dbReference type="AlphaFoldDB" id="F4R9R0"/>
<proteinExistence type="predicted"/>
<dbReference type="RefSeq" id="XP_007405625.1">
    <property type="nucleotide sequence ID" value="XM_007405563.1"/>
</dbReference>
<reference evidence="3" key="1">
    <citation type="journal article" date="2011" name="Proc. Natl. Acad. Sci. U.S.A.">
        <title>Obligate biotrophy features unraveled by the genomic analysis of rust fungi.</title>
        <authorList>
            <person name="Duplessis S."/>
            <person name="Cuomo C.A."/>
            <person name="Lin Y.-C."/>
            <person name="Aerts A."/>
            <person name="Tisserant E."/>
            <person name="Veneault-Fourrey C."/>
            <person name="Joly D.L."/>
            <person name="Hacquard S."/>
            <person name="Amselem J."/>
            <person name="Cantarel B.L."/>
            <person name="Chiu R."/>
            <person name="Coutinho P.M."/>
            <person name="Feau N."/>
            <person name="Field M."/>
            <person name="Frey P."/>
            <person name="Gelhaye E."/>
            <person name="Goldberg J."/>
            <person name="Grabherr M.G."/>
            <person name="Kodira C.D."/>
            <person name="Kohler A."/>
            <person name="Kuees U."/>
            <person name="Lindquist E.A."/>
            <person name="Lucas S.M."/>
            <person name="Mago R."/>
            <person name="Mauceli E."/>
            <person name="Morin E."/>
            <person name="Murat C."/>
            <person name="Pangilinan J.L."/>
            <person name="Park R."/>
            <person name="Pearson M."/>
            <person name="Quesneville H."/>
            <person name="Rouhier N."/>
            <person name="Sakthikumar S."/>
            <person name="Salamov A.A."/>
            <person name="Schmutz J."/>
            <person name="Selles B."/>
            <person name="Shapiro H."/>
            <person name="Tanguay P."/>
            <person name="Tuskan G.A."/>
            <person name="Henrissat B."/>
            <person name="Van de Peer Y."/>
            <person name="Rouze P."/>
            <person name="Ellis J.G."/>
            <person name="Dodds P.N."/>
            <person name="Schein J.E."/>
            <person name="Zhong S."/>
            <person name="Hamelin R.C."/>
            <person name="Grigoriev I.V."/>
            <person name="Szabo L.J."/>
            <person name="Martin F."/>
        </authorList>
    </citation>
    <scope>NUCLEOTIDE SEQUENCE [LARGE SCALE GENOMIC DNA]</scope>
    <source>
        <strain evidence="3">98AG31 / pathotype 3-4-7</strain>
    </source>
</reference>
<sequence length="211" mass="23796">MSCFDAFLDSMYGKEVSRKRPITHVEKSVCVSNATSRANIKRARITQPEIRSSTRSRPEKTMSLEEFVIDMYTGRDMVLKSSPRKVNEPKRYTEGEALKLALELLMSPPPAPRTSINGTSSPTSTYPSVSSSLNPSPTGPQKEKAVYHESLNPVMEPNRSIPLLYLTEPEEDPYWLAEVCEATREDFMDETLLKVPKSQVLSRTPVQPNTW</sequence>
<feature type="compositionally biased region" description="Low complexity" evidence="1">
    <location>
        <begin position="119"/>
        <end position="136"/>
    </location>
</feature>
<evidence type="ECO:0000256" key="1">
    <source>
        <dbReference type="SAM" id="MobiDB-lite"/>
    </source>
</evidence>
<evidence type="ECO:0000313" key="3">
    <source>
        <dbReference type="Proteomes" id="UP000001072"/>
    </source>
</evidence>
<dbReference type="GeneID" id="18929476"/>
<name>F4R9R0_MELLP</name>
<dbReference type="Proteomes" id="UP000001072">
    <property type="component" value="Unassembled WGS sequence"/>
</dbReference>
<feature type="region of interest" description="Disordered" evidence="1">
    <location>
        <begin position="108"/>
        <end position="143"/>
    </location>
</feature>
<dbReference type="InParanoid" id="F4R9R0"/>
<protein>
    <submittedName>
        <fullName evidence="2">Uncharacterized protein</fullName>
    </submittedName>
</protein>
<dbReference type="KEGG" id="mlr:MELLADRAFT_60034"/>
<evidence type="ECO:0000313" key="2">
    <source>
        <dbReference type="EMBL" id="EGG11023.1"/>
    </source>
</evidence>
<dbReference type="OrthoDB" id="10551904at2759"/>
<organism evidence="3">
    <name type="scientific">Melampsora larici-populina (strain 98AG31 / pathotype 3-4-7)</name>
    <name type="common">Poplar leaf rust fungus</name>
    <dbReference type="NCBI Taxonomy" id="747676"/>
    <lineage>
        <taxon>Eukaryota</taxon>
        <taxon>Fungi</taxon>
        <taxon>Dikarya</taxon>
        <taxon>Basidiomycota</taxon>
        <taxon>Pucciniomycotina</taxon>
        <taxon>Pucciniomycetes</taxon>
        <taxon>Pucciniales</taxon>
        <taxon>Melampsoraceae</taxon>
        <taxon>Melampsora</taxon>
    </lineage>
</organism>